<feature type="domain" description="Aminoglycoside phosphotransferase" evidence="1">
    <location>
        <begin position="40"/>
        <end position="285"/>
    </location>
</feature>
<dbReference type="Gene3D" id="3.30.200.20">
    <property type="entry name" value="Phosphorylase Kinase, domain 1"/>
    <property type="match status" value="1"/>
</dbReference>
<dbReference type="EMBL" id="CP045529">
    <property type="protein sequence ID" value="QFU99969.1"/>
    <property type="molecule type" value="Genomic_DNA"/>
</dbReference>
<dbReference type="PANTHER" id="PTHR21310">
    <property type="entry name" value="AMINOGLYCOSIDE PHOSPHOTRANSFERASE-RELATED-RELATED"/>
    <property type="match status" value="1"/>
</dbReference>
<dbReference type="PANTHER" id="PTHR21310:SF15">
    <property type="entry name" value="AMINOGLYCOSIDE PHOSPHOTRANSFERASE DOMAIN-CONTAINING PROTEIN"/>
    <property type="match status" value="1"/>
</dbReference>
<dbReference type="InterPro" id="IPR002575">
    <property type="entry name" value="Aminoglycoside_PTrfase"/>
</dbReference>
<reference evidence="2 3" key="1">
    <citation type="submission" date="2019-10" db="EMBL/GenBank/DDBJ databases">
        <title>Genome sequence of Luteimicrobium xylanilyticum HY-24.</title>
        <authorList>
            <person name="Kim D.Y."/>
            <person name="Park H.-Y."/>
        </authorList>
    </citation>
    <scope>NUCLEOTIDE SEQUENCE [LARGE SCALE GENOMIC DNA]</scope>
    <source>
        <strain evidence="2 3">HY-24</strain>
    </source>
</reference>
<dbReference type="SUPFAM" id="SSF56112">
    <property type="entry name" value="Protein kinase-like (PK-like)"/>
    <property type="match status" value="1"/>
</dbReference>
<organism evidence="2 3">
    <name type="scientific">Luteimicrobium xylanilyticum</name>
    <dbReference type="NCBI Taxonomy" id="1133546"/>
    <lineage>
        <taxon>Bacteria</taxon>
        <taxon>Bacillati</taxon>
        <taxon>Actinomycetota</taxon>
        <taxon>Actinomycetes</taxon>
        <taxon>Micrococcales</taxon>
        <taxon>Luteimicrobium</taxon>
    </lineage>
</organism>
<dbReference type="Proteomes" id="UP000326702">
    <property type="component" value="Chromosome"/>
</dbReference>
<keyword evidence="3" id="KW-1185">Reference proteome</keyword>
<proteinExistence type="predicted"/>
<protein>
    <recommendedName>
        <fullName evidence="1">Aminoglycoside phosphotransferase domain-containing protein</fullName>
    </recommendedName>
</protein>
<dbReference type="Gene3D" id="3.90.1200.10">
    <property type="match status" value="1"/>
</dbReference>
<dbReference type="InterPro" id="IPR011009">
    <property type="entry name" value="Kinase-like_dom_sf"/>
</dbReference>
<dbReference type="Pfam" id="PF01636">
    <property type="entry name" value="APH"/>
    <property type="match status" value="1"/>
</dbReference>
<sequence length="346" mass="36308">MTTPPQPTPALTDAQLAALCAPLGRPVSSERLAGGLFAAVHAVTLDDGRRVVVKAGTADASRLLAYERGIIGTEAAFLRLVHATPGAPSDLVPALLHEDRSRTAFPGDAVVMSAVPGVPWFRVATDAERAGTPLDAATTARVQREVGAALARLHRATGTAFGYPAPEAGLARTTWPDAFAAMIEAVLDDAARWGIEVPSFAVREAAVRGEPALARITTPRLVHGDLWAGNVLVDPATCTVTGLIDGERALFGDPLFDLMAADPFGTGGIPAPLVEGYRAAGGDLAEPRTPAAEDEAARLRLYRLYLHLVMHVEQGPRGPASPEHHDRIAQNLETLVGRLATRPVAV</sequence>
<dbReference type="OrthoDB" id="5490445at2"/>
<dbReference type="InterPro" id="IPR051678">
    <property type="entry name" value="AGP_Transferase"/>
</dbReference>
<evidence type="ECO:0000259" key="1">
    <source>
        <dbReference type="Pfam" id="PF01636"/>
    </source>
</evidence>
<evidence type="ECO:0000313" key="3">
    <source>
        <dbReference type="Proteomes" id="UP000326702"/>
    </source>
</evidence>
<dbReference type="KEGG" id="lxl:KDY119_03505"/>
<dbReference type="RefSeq" id="WP_051136370.1">
    <property type="nucleotide sequence ID" value="NZ_BAABIH010000010.1"/>
</dbReference>
<name>A0A5P9QFE1_9MICO</name>
<evidence type="ECO:0000313" key="2">
    <source>
        <dbReference type="EMBL" id="QFU99969.1"/>
    </source>
</evidence>
<dbReference type="AlphaFoldDB" id="A0A5P9QFE1"/>
<accession>A0A5P9QFE1</accession>
<gene>
    <name evidence="2" type="ORF">KDY119_03505</name>
</gene>